<gene>
    <name evidence="2" type="ORF">L3X38_036576</name>
</gene>
<dbReference type="EMBL" id="JAJFAZ020000007">
    <property type="protein sequence ID" value="KAI5316869.1"/>
    <property type="molecule type" value="Genomic_DNA"/>
</dbReference>
<feature type="compositionally biased region" description="Basic and acidic residues" evidence="1">
    <location>
        <begin position="105"/>
        <end position="114"/>
    </location>
</feature>
<feature type="region of interest" description="Disordered" evidence="1">
    <location>
        <begin position="51"/>
        <end position="123"/>
    </location>
</feature>
<comment type="caution">
    <text evidence="2">The sequence shown here is derived from an EMBL/GenBank/DDBJ whole genome shotgun (WGS) entry which is preliminary data.</text>
</comment>
<feature type="compositionally biased region" description="Polar residues" evidence="1">
    <location>
        <begin position="1"/>
        <end position="14"/>
    </location>
</feature>
<evidence type="ECO:0000256" key="1">
    <source>
        <dbReference type="SAM" id="MobiDB-lite"/>
    </source>
</evidence>
<dbReference type="Proteomes" id="UP001054821">
    <property type="component" value="Chromosome 7"/>
</dbReference>
<keyword evidence="3" id="KW-1185">Reference proteome</keyword>
<feature type="compositionally biased region" description="Polar residues" evidence="1">
    <location>
        <begin position="84"/>
        <end position="101"/>
    </location>
</feature>
<sequence>MNSPHPIQQATTPCVTEPPPQSPKLTPTPRSLTANKAKLKILKRGIPVQSCIPSLPASQQSRTAHTQSSKQPHPVLLSHARKNPTLQLFSPLSHASDQHLSSGDHAPKSLHKGETVPLPPALA</sequence>
<evidence type="ECO:0000313" key="2">
    <source>
        <dbReference type="EMBL" id="KAI5316869.1"/>
    </source>
</evidence>
<accession>A0AAD4YPV9</accession>
<evidence type="ECO:0000313" key="3">
    <source>
        <dbReference type="Proteomes" id="UP001054821"/>
    </source>
</evidence>
<dbReference type="AlphaFoldDB" id="A0AAD4YPV9"/>
<proteinExistence type="predicted"/>
<protein>
    <submittedName>
        <fullName evidence="2">Uncharacterized protein</fullName>
    </submittedName>
</protein>
<organism evidence="2 3">
    <name type="scientific">Prunus dulcis</name>
    <name type="common">Almond</name>
    <name type="synonym">Amygdalus dulcis</name>
    <dbReference type="NCBI Taxonomy" id="3755"/>
    <lineage>
        <taxon>Eukaryota</taxon>
        <taxon>Viridiplantae</taxon>
        <taxon>Streptophyta</taxon>
        <taxon>Embryophyta</taxon>
        <taxon>Tracheophyta</taxon>
        <taxon>Spermatophyta</taxon>
        <taxon>Magnoliopsida</taxon>
        <taxon>eudicotyledons</taxon>
        <taxon>Gunneridae</taxon>
        <taxon>Pentapetalae</taxon>
        <taxon>rosids</taxon>
        <taxon>fabids</taxon>
        <taxon>Rosales</taxon>
        <taxon>Rosaceae</taxon>
        <taxon>Amygdaloideae</taxon>
        <taxon>Amygdaleae</taxon>
        <taxon>Prunus</taxon>
    </lineage>
</organism>
<reference evidence="2 3" key="1">
    <citation type="journal article" date="2022" name="G3 (Bethesda)">
        <title>Whole-genome sequence and methylome profiling of the almond [Prunus dulcis (Mill.) D.A. Webb] cultivar 'Nonpareil'.</title>
        <authorList>
            <person name="D'Amico-Willman K.M."/>
            <person name="Ouma W.Z."/>
            <person name="Meulia T."/>
            <person name="Sideli G.M."/>
            <person name="Gradziel T.M."/>
            <person name="Fresnedo-Ramirez J."/>
        </authorList>
    </citation>
    <scope>NUCLEOTIDE SEQUENCE [LARGE SCALE GENOMIC DNA]</scope>
    <source>
        <strain evidence="2">Clone GOH B32 T37-40</strain>
    </source>
</reference>
<name>A0AAD4YPV9_PRUDU</name>
<feature type="compositionally biased region" description="Polar residues" evidence="1">
    <location>
        <begin position="56"/>
        <end position="71"/>
    </location>
</feature>
<feature type="region of interest" description="Disordered" evidence="1">
    <location>
        <begin position="1"/>
        <end position="33"/>
    </location>
</feature>